<accession>A0A7Z2ZPH5</accession>
<dbReference type="RefSeq" id="WP_169283415.1">
    <property type="nucleotide sequence ID" value="NZ_CP051680.1"/>
</dbReference>
<dbReference type="PROSITE" id="PS51257">
    <property type="entry name" value="PROKAR_LIPOPROTEIN"/>
    <property type="match status" value="1"/>
</dbReference>
<dbReference type="AlphaFoldDB" id="A0A7Z2ZPH5"/>
<dbReference type="KEGG" id="cheb:HH215_31005"/>
<dbReference type="NCBIfam" id="TIGR04223">
    <property type="entry name" value="quorum_AgrD"/>
    <property type="match status" value="1"/>
</dbReference>
<evidence type="ECO:0000313" key="1">
    <source>
        <dbReference type="EMBL" id="QJD87169.1"/>
    </source>
</evidence>
<keyword evidence="2" id="KW-1185">Reference proteome</keyword>
<dbReference type="Proteomes" id="UP000502248">
    <property type="component" value="Chromosome"/>
</dbReference>
<reference evidence="1 2" key="1">
    <citation type="submission" date="2020-04" db="EMBL/GenBank/DDBJ databases">
        <title>Genome sequencing of novel species.</title>
        <authorList>
            <person name="Heo J."/>
            <person name="Kim S.-J."/>
            <person name="Kim J.-S."/>
            <person name="Hong S.-B."/>
            <person name="Kwon S.-W."/>
        </authorList>
    </citation>
    <scope>NUCLEOTIDE SEQUENCE [LARGE SCALE GENOMIC DNA]</scope>
    <source>
        <strain evidence="1 2">MFER-1</strain>
    </source>
</reference>
<protein>
    <submittedName>
        <fullName evidence="1">Cyclic lactone autoinducer peptide</fullName>
    </submittedName>
</protein>
<name>A0A7Z2ZPH5_9BACL</name>
<organism evidence="1 2">
    <name type="scientific">Cohnella herbarum</name>
    <dbReference type="NCBI Taxonomy" id="2728023"/>
    <lineage>
        <taxon>Bacteria</taxon>
        <taxon>Bacillati</taxon>
        <taxon>Bacillota</taxon>
        <taxon>Bacilli</taxon>
        <taxon>Bacillales</taxon>
        <taxon>Paenibacillaceae</taxon>
        <taxon>Cohnella</taxon>
    </lineage>
</organism>
<dbReference type="EMBL" id="CP051680">
    <property type="protein sequence ID" value="QJD87169.1"/>
    <property type="molecule type" value="Genomic_DNA"/>
</dbReference>
<gene>
    <name evidence="1" type="ORF">HH215_31005</name>
</gene>
<sequence length="42" mass="4535">MNRRLFTFLATALGMAATLFVTTACMGAVGHRPEVPAELLKQ</sequence>
<dbReference type="InterPro" id="IPR009229">
    <property type="entry name" value="AgrD"/>
</dbReference>
<evidence type="ECO:0000313" key="2">
    <source>
        <dbReference type="Proteomes" id="UP000502248"/>
    </source>
</evidence>
<proteinExistence type="predicted"/>